<dbReference type="EMBL" id="SMAO01000001">
    <property type="protein sequence ID" value="TCT24121.1"/>
    <property type="molecule type" value="Genomic_DNA"/>
</dbReference>
<name>A0A4R3N6V7_9GAMM</name>
<dbReference type="AlphaFoldDB" id="A0A4R3N6V7"/>
<dbReference type="GO" id="GO:0035438">
    <property type="term" value="F:cyclic-di-GMP binding"/>
    <property type="evidence" value="ECO:0007669"/>
    <property type="project" value="InterPro"/>
</dbReference>
<organism evidence="2 3">
    <name type="scientific">Thiobaca trueperi</name>
    <dbReference type="NCBI Taxonomy" id="127458"/>
    <lineage>
        <taxon>Bacteria</taxon>
        <taxon>Pseudomonadati</taxon>
        <taxon>Pseudomonadota</taxon>
        <taxon>Gammaproteobacteria</taxon>
        <taxon>Chromatiales</taxon>
        <taxon>Chromatiaceae</taxon>
        <taxon>Thiobaca</taxon>
    </lineage>
</organism>
<evidence type="ECO:0000313" key="2">
    <source>
        <dbReference type="EMBL" id="TCT24121.1"/>
    </source>
</evidence>
<dbReference type="OrthoDB" id="7063880at2"/>
<protein>
    <submittedName>
        <fullName evidence="2">PilZ domain-containing protein</fullName>
    </submittedName>
</protein>
<dbReference type="Pfam" id="PF07238">
    <property type="entry name" value="PilZ"/>
    <property type="match status" value="1"/>
</dbReference>
<dbReference type="Gene3D" id="2.40.10.220">
    <property type="entry name" value="predicted glycosyltransferase like domains"/>
    <property type="match status" value="1"/>
</dbReference>
<gene>
    <name evidence="2" type="ORF">EDC35_101441</name>
</gene>
<dbReference type="InterPro" id="IPR009875">
    <property type="entry name" value="PilZ_domain"/>
</dbReference>
<evidence type="ECO:0000313" key="3">
    <source>
        <dbReference type="Proteomes" id="UP000295717"/>
    </source>
</evidence>
<dbReference type="RefSeq" id="WP_132975269.1">
    <property type="nucleotide sequence ID" value="NZ_SMAO01000001.1"/>
</dbReference>
<feature type="domain" description="PilZ" evidence="1">
    <location>
        <begin position="4"/>
        <end position="91"/>
    </location>
</feature>
<evidence type="ECO:0000259" key="1">
    <source>
        <dbReference type="Pfam" id="PF07238"/>
    </source>
</evidence>
<comment type="caution">
    <text evidence="2">The sequence shown here is derived from an EMBL/GenBank/DDBJ whole genome shotgun (WGS) entry which is preliminary data.</text>
</comment>
<reference evidence="2 3" key="1">
    <citation type="submission" date="2019-03" db="EMBL/GenBank/DDBJ databases">
        <title>Genomic Encyclopedia of Type Strains, Phase IV (KMG-IV): sequencing the most valuable type-strain genomes for metagenomic binning, comparative biology and taxonomic classification.</title>
        <authorList>
            <person name="Goeker M."/>
        </authorList>
    </citation>
    <scope>NUCLEOTIDE SEQUENCE [LARGE SCALE GENOMIC DNA]</scope>
    <source>
        <strain evidence="2 3">DSM 13587</strain>
    </source>
</reference>
<dbReference type="SUPFAM" id="SSF141371">
    <property type="entry name" value="PilZ domain-like"/>
    <property type="match status" value="1"/>
</dbReference>
<accession>A0A4R3N6V7</accession>
<keyword evidence="3" id="KW-1185">Reference proteome</keyword>
<dbReference type="Proteomes" id="UP000295717">
    <property type="component" value="Unassembled WGS sequence"/>
</dbReference>
<sequence>MDSDRRRHPRLPMAVEVELHCPGQPVRIVWTDDLSCGGVSLVLSQIERPPLGTRVQVRVVGMLGEGEIPPLVDGLVVRHVGEGMAIQFADDSTQ</sequence>
<proteinExistence type="predicted"/>